<organism evidence="2">
    <name type="scientific">marine sediment metagenome</name>
    <dbReference type="NCBI Taxonomy" id="412755"/>
    <lineage>
        <taxon>unclassified sequences</taxon>
        <taxon>metagenomes</taxon>
        <taxon>ecological metagenomes</taxon>
    </lineage>
</organism>
<evidence type="ECO:0000313" key="2">
    <source>
        <dbReference type="EMBL" id="GAI26797.1"/>
    </source>
</evidence>
<dbReference type="GO" id="GO:0003906">
    <property type="term" value="F:DNA-(apurinic or apyrimidinic site) endonuclease activity"/>
    <property type="evidence" value="ECO:0007669"/>
    <property type="project" value="InterPro"/>
</dbReference>
<comment type="caution">
    <text evidence="2">The sequence shown here is derived from an EMBL/GenBank/DDBJ whole genome shotgun (WGS) entry which is preliminary data.</text>
</comment>
<dbReference type="AlphaFoldDB" id="X1M594"/>
<dbReference type="SUPFAM" id="SSF81624">
    <property type="entry name" value="N-terminal domain of MutM-like DNA repair proteins"/>
    <property type="match status" value="1"/>
</dbReference>
<feature type="domain" description="Formamidopyrimidine-DNA glycosylase catalytic" evidence="1">
    <location>
        <begin position="2"/>
        <end position="78"/>
    </location>
</feature>
<proteinExistence type="predicted"/>
<protein>
    <recommendedName>
        <fullName evidence="1">Formamidopyrimidine-DNA glycosylase catalytic domain-containing protein</fullName>
    </recommendedName>
</protein>
<gene>
    <name evidence="2" type="ORF">S06H3_30161</name>
</gene>
<dbReference type="SMART" id="SM00898">
    <property type="entry name" value="Fapy_DNA_glyco"/>
    <property type="match status" value="1"/>
</dbReference>
<dbReference type="GO" id="GO:0019104">
    <property type="term" value="F:DNA N-glycosylase activity"/>
    <property type="evidence" value="ECO:0007669"/>
    <property type="project" value="InterPro"/>
</dbReference>
<dbReference type="GO" id="GO:0006284">
    <property type="term" value="P:base-excision repair"/>
    <property type="evidence" value="ECO:0007669"/>
    <property type="project" value="InterPro"/>
</dbReference>
<dbReference type="GO" id="GO:0008270">
    <property type="term" value="F:zinc ion binding"/>
    <property type="evidence" value="ECO:0007669"/>
    <property type="project" value="InterPro"/>
</dbReference>
<dbReference type="InterPro" id="IPR035937">
    <property type="entry name" value="FPG_N"/>
</dbReference>
<dbReference type="InterPro" id="IPR012319">
    <property type="entry name" value="FPG_cat"/>
</dbReference>
<dbReference type="PROSITE" id="PS51068">
    <property type="entry name" value="FPG_CAT"/>
    <property type="match status" value="1"/>
</dbReference>
<name>X1M594_9ZZZZ</name>
<evidence type="ECO:0000259" key="1">
    <source>
        <dbReference type="PROSITE" id="PS51068"/>
    </source>
</evidence>
<dbReference type="Pfam" id="PF01149">
    <property type="entry name" value="Fapy_DNA_glyco"/>
    <property type="match status" value="1"/>
</dbReference>
<dbReference type="EMBL" id="BARV01017741">
    <property type="protein sequence ID" value="GAI26797.1"/>
    <property type="molecule type" value="Genomic_DNA"/>
</dbReference>
<reference evidence="2" key="1">
    <citation type="journal article" date="2014" name="Front. Microbiol.">
        <title>High frequency of phylogenetically diverse reductive dehalogenase-homologous genes in deep subseafloor sedimentary metagenomes.</title>
        <authorList>
            <person name="Kawai M."/>
            <person name="Futagami T."/>
            <person name="Toyoda A."/>
            <person name="Takaki Y."/>
            <person name="Nishi S."/>
            <person name="Hori S."/>
            <person name="Arai W."/>
            <person name="Tsubouchi T."/>
            <person name="Morono Y."/>
            <person name="Uchiyama I."/>
            <person name="Ito T."/>
            <person name="Fujiyama A."/>
            <person name="Inagaki F."/>
            <person name="Takami H."/>
        </authorList>
    </citation>
    <scope>NUCLEOTIDE SEQUENCE</scope>
    <source>
        <strain evidence="2">Expedition CK06-06</strain>
    </source>
</reference>
<feature type="non-terminal residue" evidence="2">
    <location>
        <position position="78"/>
    </location>
</feature>
<dbReference type="Gene3D" id="3.20.190.10">
    <property type="entry name" value="MutM-like, N-terminal"/>
    <property type="match status" value="1"/>
</dbReference>
<accession>X1M594</accession>
<sequence>MPELPEINVRAREMKQELVGKTITDIEVIQPKSLNIPEDQFINALLGTQILDVFPRGKWIFIETTQGWLLLNLGMGGE</sequence>